<comment type="caution">
    <text evidence="4">The sequence shown here is derived from an EMBL/GenBank/DDBJ whole genome shotgun (WGS) entry which is preliminary data.</text>
</comment>
<dbReference type="SUPFAM" id="SSF52047">
    <property type="entry name" value="RNI-like"/>
    <property type="match status" value="1"/>
</dbReference>
<feature type="domain" description="R13L1/DRL21-like LRR repeat region" evidence="3">
    <location>
        <begin position="69"/>
        <end position="133"/>
    </location>
</feature>
<reference evidence="4" key="1">
    <citation type="journal article" date="2021" name="Front. Plant Sci.">
        <title>Chromosome-Scale Genome Assembly for Chinese Sour Jujube and Insights Into Its Genome Evolution and Domestication Signature.</title>
        <authorList>
            <person name="Shen L.-Y."/>
            <person name="Luo H."/>
            <person name="Wang X.-L."/>
            <person name="Wang X.-M."/>
            <person name="Qiu X.-J."/>
            <person name="Liu H."/>
            <person name="Zhou S.-S."/>
            <person name="Jia K.-H."/>
            <person name="Nie S."/>
            <person name="Bao Y.-T."/>
            <person name="Zhang R.-G."/>
            <person name="Yun Q.-Z."/>
            <person name="Chai Y.-H."/>
            <person name="Lu J.-Y."/>
            <person name="Li Y."/>
            <person name="Zhao S.-W."/>
            <person name="Mao J.-F."/>
            <person name="Jia S.-G."/>
            <person name="Mao Y.-M."/>
        </authorList>
    </citation>
    <scope>NUCLEOTIDE SEQUENCE</scope>
    <source>
        <strain evidence="4">AT0</strain>
        <tissue evidence="4">Leaf</tissue>
    </source>
</reference>
<dbReference type="GO" id="GO:0006952">
    <property type="term" value="P:defense response"/>
    <property type="evidence" value="ECO:0007669"/>
    <property type="project" value="UniProtKB-KW"/>
</dbReference>
<keyword evidence="2" id="KW-0611">Plant defense</keyword>
<dbReference type="PANTHER" id="PTHR36766">
    <property type="entry name" value="PLANT BROAD-SPECTRUM MILDEW RESISTANCE PROTEIN RPW8"/>
    <property type="match status" value="1"/>
</dbReference>
<keyword evidence="1" id="KW-0433">Leucine-rich repeat</keyword>
<proteinExistence type="predicted"/>
<organism evidence="4 5">
    <name type="scientific">Ziziphus jujuba var. spinosa</name>
    <dbReference type="NCBI Taxonomy" id="714518"/>
    <lineage>
        <taxon>Eukaryota</taxon>
        <taxon>Viridiplantae</taxon>
        <taxon>Streptophyta</taxon>
        <taxon>Embryophyta</taxon>
        <taxon>Tracheophyta</taxon>
        <taxon>Spermatophyta</taxon>
        <taxon>Magnoliopsida</taxon>
        <taxon>eudicotyledons</taxon>
        <taxon>Gunneridae</taxon>
        <taxon>Pentapetalae</taxon>
        <taxon>rosids</taxon>
        <taxon>fabids</taxon>
        <taxon>Rosales</taxon>
        <taxon>Rhamnaceae</taxon>
        <taxon>Paliureae</taxon>
        <taxon>Ziziphus</taxon>
    </lineage>
</organism>
<name>A0A978US10_ZIZJJ</name>
<dbReference type="InterPro" id="IPR032675">
    <property type="entry name" value="LRR_dom_sf"/>
</dbReference>
<protein>
    <recommendedName>
        <fullName evidence="3">R13L1/DRL21-like LRR repeat region domain-containing protein</fullName>
    </recommendedName>
</protein>
<dbReference type="AlphaFoldDB" id="A0A978US10"/>
<dbReference type="InterPro" id="IPR001611">
    <property type="entry name" value="Leu-rich_rpt"/>
</dbReference>
<dbReference type="InterPro" id="IPR056789">
    <property type="entry name" value="LRR_R13L1-DRL21"/>
</dbReference>
<evidence type="ECO:0000313" key="5">
    <source>
        <dbReference type="Proteomes" id="UP000813462"/>
    </source>
</evidence>
<dbReference type="Gene3D" id="3.80.10.10">
    <property type="entry name" value="Ribonuclease Inhibitor"/>
    <property type="match status" value="1"/>
</dbReference>
<gene>
    <name evidence="4" type="ORF">FEM48_Zijuj09G0088100</name>
</gene>
<dbReference type="PROSITE" id="PS51450">
    <property type="entry name" value="LRR"/>
    <property type="match status" value="1"/>
</dbReference>
<dbReference type="PANTHER" id="PTHR36766:SF59">
    <property type="entry name" value="DISEASE RESISTANCE PROTEIN RGA2-LIKE"/>
    <property type="match status" value="1"/>
</dbReference>
<dbReference type="Pfam" id="PF25019">
    <property type="entry name" value="LRR_R13L1-DRL21"/>
    <property type="match status" value="1"/>
</dbReference>
<evidence type="ECO:0000256" key="2">
    <source>
        <dbReference type="ARBA" id="ARBA00022821"/>
    </source>
</evidence>
<evidence type="ECO:0000256" key="1">
    <source>
        <dbReference type="ARBA" id="ARBA00022614"/>
    </source>
</evidence>
<sequence>MAKAPGSQSQNCSNLTSLSMGFNNITSLRHLIIMYSPNLVTLLQGLQNLSSLQSLTNLGCCWEFKSLPDELQNLMRLQSLEIRSCPGLEALPEWIKMLVSLRSSAISDCQNITCLPESLKHLIGLQHLSIQDCPKLLKRCRQQSGEDWPKIAHVPFKHLGSSELRHQSETSISSN</sequence>
<evidence type="ECO:0000313" key="4">
    <source>
        <dbReference type="EMBL" id="KAH7517660.1"/>
    </source>
</evidence>
<dbReference type="EMBL" id="JAEACU010000009">
    <property type="protein sequence ID" value="KAH7517660.1"/>
    <property type="molecule type" value="Genomic_DNA"/>
</dbReference>
<evidence type="ECO:0000259" key="3">
    <source>
        <dbReference type="Pfam" id="PF25019"/>
    </source>
</evidence>
<accession>A0A978US10</accession>
<dbReference type="Proteomes" id="UP000813462">
    <property type="component" value="Unassembled WGS sequence"/>
</dbReference>